<dbReference type="Proteomes" id="UP001479436">
    <property type="component" value="Unassembled WGS sequence"/>
</dbReference>
<evidence type="ECO:0000256" key="3">
    <source>
        <dbReference type="ARBA" id="ARBA00022963"/>
    </source>
</evidence>
<feature type="chain" id="PRO_5045516228" description="1-alkyl-2-acetylglycerophosphocholine esterase" evidence="5">
    <location>
        <begin position="23"/>
        <end position="357"/>
    </location>
</feature>
<proteinExistence type="predicted"/>
<reference evidence="6 7" key="1">
    <citation type="submission" date="2023-04" db="EMBL/GenBank/DDBJ databases">
        <title>Genome of Basidiobolus ranarum AG-B5.</title>
        <authorList>
            <person name="Stajich J.E."/>
            <person name="Carter-House D."/>
            <person name="Gryganskyi A."/>
        </authorList>
    </citation>
    <scope>NUCLEOTIDE SEQUENCE [LARGE SCALE GENOMIC DNA]</scope>
    <source>
        <strain evidence="6 7">AG-B5</strain>
    </source>
</reference>
<evidence type="ECO:0000313" key="7">
    <source>
        <dbReference type="Proteomes" id="UP001479436"/>
    </source>
</evidence>
<feature type="signal peptide" evidence="5">
    <location>
        <begin position="1"/>
        <end position="22"/>
    </location>
</feature>
<gene>
    <name evidence="6" type="ORF">K7432_014783</name>
</gene>
<dbReference type="PANTHER" id="PTHR10272:SF14">
    <property type="entry name" value="PAF ACETYLHYDROLASE FAMILY PROTEIN"/>
    <property type="match status" value="1"/>
</dbReference>
<comment type="caution">
    <text evidence="6">The sequence shown here is derived from an EMBL/GenBank/DDBJ whole genome shotgun (WGS) entry which is preliminary data.</text>
</comment>
<evidence type="ECO:0000313" key="6">
    <source>
        <dbReference type="EMBL" id="KAK9687468.1"/>
    </source>
</evidence>
<dbReference type="EMBL" id="JASJQH010008655">
    <property type="protein sequence ID" value="KAK9687468.1"/>
    <property type="molecule type" value="Genomic_DNA"/>
</dbReference>
<dbReference type="Gene3D" id="3.40.50.1820">
    <property type="entry name" value="alpha/beta hydrolase"/>
    <property type="match status" value="1"/>
</dbReference>
<sequence length="357" mass="39748">MMKAKITMLVIVSSALFEVTSSKLSLPTPSGAFKVGTVQTKLIDHNRVDPYAPDTQKRSLMIQFLYPAKHSDHYSVTPYMPEATAQYISQLHGLPNNTLQTIQTQAHLGAPIAHYNPPVVLFSHGLGATRYLYTSLLSDIASRGYLVVSIDHPYDAGIVEFPDGKVIKGTVSRNKTDDEANKALNVRSQDVKFVLDQLNTSKIRKQIPGLRNRLDVHQVAMFGHSFGGATTAAAMLNDNRIIAGANLDGSFWGPVVDKGLDRPFLIMSRSQRDRSTEASWAKIWPKLRSWRLQLQLANSNHFTYSDLPVVVNLLKLTSPSLEPIILYFVTSWILSCNNLTAGSQKFHLNIKLKYNLD</sequence>
<keyword evidence="7" id="KW-1185">Reference proteome</keyword>
<dbReference type="PANTHER" id="PTHR10272">
    <property type="entry name" value="PLATELET-ACTIVATING FACTOR ACETYLHYDROLASE"/>
    <property type="match status" value="1"/>
</dbReference>
<organism evidence="6 7">
    <name type="scientific">Basidiobolus ranarum</name>
    <dbReference type="NCBI Taxonomy" id="34480"/>
    <lineage>
        <taxon>Eukaryota</taxon>
        <taxon>Fungi</taxon>
        <taxon>Fungi incertae sedis</taxon>
        <taxon>Zoopagomycota</taxon>
        <taxon>Entomophthoromycotina</taxon>
        <taxon>Basidiobolomycetes</taxon>
        <taxon>Basidiobolales</taxon>
        <taxon>Basidiobolaceae</taxon>
        <taxon>Basidiobolus</taxon>
    </lineage>
</organism>
<dbReference type="EC" id="3.1.1.47" evidence="1"/>
<keyword evidence="4" id="KW-0443">Lipid metabolism</keyword>
<evidence type="ECO:0000256" key="5">
    <source>
        <dbReference type="SAM" id="SignalP"/>
    </source>
</evidence>
<protein>
    <recommendedName>
        <fullName evidence="1">1-alkyl-2-acetylglycerophosphocholine esterase</fullName>
        <ecNumber evidence="1">3.1.1.47</ecNumber>
    </recommendedName>
</protein>
<accession>A0ABR2VP05</accession>
<dbReference type="InterPro" id="IPR029058">
    <property type="entry name" value="AB_hydrolase_fold"/>
</dbReference>
<keyword evidence="5" id="KW-0732">Signal</keyword>
<evidence type="ECO:0000256" key="2">
    <source>
        <dbReference type="ARBA" id="ARBA00022801"/>
    </source>
</evidence>
<keyword evidence="2" id="KW-0378">Hydrolase</keyword>
<name>A0ABR2VP05_9FUNG</name>
<evidence type="ECO:0000256" key="4">
    <source>
        <dbReference type="ARBA" id="ARBA00023098"/>
    </source>
</evidence>
<dbReference type="Pfam" id="PF03403">
    <property type="entry name" value="PAF-AH_p_II"/>
    <property type="match status" value="1"/>
</dbReference>
<evidence type="ECO:0000256" key="1">
    <source>
        <dbReference type="ARBA" id="ARBA00013201"/>
    </source>
</evidence>
<keyword evidence="3" id="KW-0442">Lipid degradation</keyword>
<dbReference type="SUPFAM" id="SSF53474">
    <property type="entry name" value="alpha/beta-Hydrolases"/>
    <property type="match status" value="1"/>
</dbReference>